<feature type="coiled-coil region" evidence="1">
    <location>
        <begin position="68"/>
        <end position="102"/>
    </location>
</feature>
<sequence>MPHQLNGFNIIFGLISRKPAELIDNLRLEAEHRKTIRQTELEQSRSELFAIKEQELIERAKRDEEVGRIEDADAKEKLTAQLESLRRERDQLSDQLKNQTIIGGTTEDSISSEAIEILKAAPESTSGTILKPRSIGNRSIQVGKKSLGSEDSRDFAQYEDALEELISHGLVKSLGGKGEMFKLTSKGWQTADTFH</sequence>
<dbReference type="Proteomes" id="UP000282818">
    <property type="component" value="Unassembled WGS sequence"/>
</dbReference>
<accession>A0A437QDW5</accession>
<keyword evidence="3" id="KW-1185">Reference proteome</keyword>
<dbReference type="AlphaFoldDB" id="A0A437QDW5"/>
<organism evidence="2 3">
    <name type="scientific">Neptunomonas marina</name>
    <dbReference type="NCBI Taxonomy" id="1815562"/>
    <lineage>
        <taxon>Bacteria</taxon>
        <taxon>Pseudomonadati</taxon>
        <taxon>Pseudomonadota</taxon>
        <taxon>Gammaproteobacteria</taxon>
        <taxon>Oceanospirillales</taxon>
        <taxon>Oceanospirillaceae</taxon>
        <taxon>Neptunomonas</taxon>
    </lineage>
</organism>
<protein>
    <submittedName>
        <fullName evidence="2">Uncharacterized protein</fullName>
    </submittedName>
</protein>
<proteinExistence type="predicted"/>
<evidence type="ECO:0000256" key="1">
    <source>
        <dbReference type="SAM" id="Coils"/>
    </source>
</evidence>
<evidence type="ECO:0000313" key="3">
    <source>
        <dbReference type="Proteomes" id="UP000282818"/>
    </source>
</evidence>
<gene>
    <name evidence="2" type="ORF">EOE65_03520</name>
</gene>
<name>A0A437QDW5_9GAMM</name>
<comment type="caution">
    <text evidence="2">The sequence shown here is derived from an EMBL/GenBank/DDBJ whole genome shotgun (WGS) entry which is preliminary data.</text>
</comment>
<dbReference type="EMBL" id="SACQ01000001">
    <property type="protein sequence ID" value="RVU32738.1"/>
    <property type="molecule type" value="Genomic_DNA"/>
</dbReference>
<dbReference type="RefSeq" id="WP_127692906.1">
    <property type="nucleotide sequence ID" value="NZ_SACQ01000001.1"/>
</dbReference>
<evidence type="ECO:0000313" key="2">
    <source>
        <dbReference type="EMBL" id="RVU32738.1"/>
    </source>
</evidence>
<reference evidence="2 3" key="1">
    <citation type="submission" date="2019-01" db="EMBL/GenBank/DDBJ databases">
        <authorList>
            <person name="Chen W.-M."/>
        </authorList>
    </citation>
    <scope>NUCLEOTIDE SEQUENCE [LARGE SCALE GENOMIC DNA]</scope>
    <source>
        <strain evidence="2 3">HPM-16</strain>
    </source>
</reference>
<keyword evidence="1" id="KW-0175">Coiled coil</keyword>